<evidence type="ECO:0000313" key="4">
    <source>
        <dbReference type="EMBL" id="AOW05650.1"/>
    </source>
</evidence>
<keyword evidence="1" id="KW-0175">Coiled coil</keyword>
<proteinExistence type="predicted"/>
<dbReference type="OMA" id="MIRTEHA"/>
<feature type="region of interest" description="Disordered" evidence="2">
    <location>
        <begin position="1"/>
        <end position="95"/>
    </location>
</feature>
<dbReference type="VEuPathDB" id="FungiDB:YALI0_E19382g"/>
<dbReference type="CDD" id="cd00167">
    <property type="entry name" value="SANT"/>
    <property type="match status" value="1"/>
</dbReference>
<evidence type="ECO:0000313" key="7">
    <source>
        <dbReference type="Proteomes" id="UP000256601"/>
    </source>
</evidence>
<dbReference type="EMBL" id="KZ859070">
    <property type="protein sequence ID" value="RDW23666.1"/>
    <property type="molecule type" value="Genomic_DNA"/>
</dbReference>
<feature type="compositionally biased region" description="Polar residues" evidence="2">
    <location>
        <begin position="63"/>
        <end position="72"/>
    </location>
</feature>
<dbReference type="PIRSF" id="PIRSF037327">
    <property type="entry name" value="TFIIIB_Bdp1_fun"/>
    <property type="match status" value="1"/>
</dbReference>
<dbReference type="InterPro" id="IPR017174">
    <property type="entry name" value="Bdp1_fungi"/>
</dbReference>
<sequence>MSSVVKKGTKRFVPKVQPRSGRRRLSSVTQKPSAAATKQLKEAASKLVSNEEAIAEEEVTLPATPQASQNVPATEETSESSQPALRLHPRPRARISATLAERPALASRLETQREVSGLASPPSSQVTEESTTVVRSSGFAVVNKTITEGTTTTTTTVTSVRSPTLTRSGKRNAEEISGSSSLRSTQRGEDEEAVASSSGTMDGVTTDVLVLRDNAAEEEGSSAPITHISVAGRARKGPSGPLLPPRRLPDSANKMFDAETLYLVSGRSKPSIFIDNPEEWTLDPETVTMAQLCSDVRMGKSCAENDQAVRHKAALERRRDNYRRAKKWVEESREGAPNLRCNLDMEGNELPVPTLEEALAYNPNYVRPNEGVRDDGFEYIKAEGIPLDMAALFDENDEEQEKKKGAKPKSELRAKQDMAVKALDSAPNRRNKPELKIKGGKFVVDQSSTVVDRHEHVEAGRDQREVEEIVKDFSRPTTSVTHRRNEKAARWSAEETTRFFIKLSEWGSDFNLISQFFPGRTRRQIKNKFKLEERNNPTKIHLALARKLDISIDQYKTKEGSSVLDTAKEVERKLEMIRTEHAERMKREEAAKAAAKKADRAQALEKEKQIVSGHDKKLTRGQRAKRLRNNEEVIGELPVKPERR</sequence>
<evidence type="ECO:0000313" key="6">
    <source>
        <dbReference type="Proteomes" id="UP000182444"/>
    </source>
</evidence>
<dbReference type="OrthoDB" id="272624at2759"/>
<reference evidence="4 6" key="1">
    <citation type="journal article" date="2016" name="PLoS ONE">
        <title>Sequence Assembly of Yarrowia lipolytica Strain W29/CLIB89 Shows Transposable Element Diversity.</title>
        <authorList>
            <person name="Magnan C."/>
            <person name="Yu J."/>
            <person name="Chang I."/>
            <person name="Jahn E."/>
            <person name="Kanomata Y."/>
            <person name="Wu J."/>
            <person name="Zeller M."/>
            <person name="Oakes M."/>
            <person name="Baldi P."/>
            <person name="Sandmeyer S."/>
        </authorList>
    </citation>
    <scope>NUCLEOTIDE SEQUENCE [LARGE SCALE GENOMIC DNA]</scope>
    <source>
        <strain evidence="4">CLIB89</strain>
        <strain evidence="6">CLIB89(W29)</strain>
    </source>
</reference>
<feature type="coiled-coil region" evidence="1">
    <location>
        <begin position="305"/>
        <end position="332"/>
    </location>
</feature>
<organism evidence="4 6">
    <name type="scientific">Yarrowia lipolytica</name>
    <name type="common">Candida lipolytica</name>
    <dbReference type="NCBI Taxonomy" id="4952"/>
    <lineage>
        <taxon>Eukaryota</taxon>
        <taxon>Fungi</taxon>
        <taxon>Dikarya</taxon>
        <taxon>Ascomycota</taxon>
        <taxon>Saccharomycotina</taxon>
        <taxon>Dipodascomycetes</taxon>
        <taxon>Dipodascales</taxon>
        <taxon>Dipodascales incertae sedis</taxon>
        <taxon>Yarrowia</taxon>
    </lineage>
</organism>
<evidence type="ECO:0000256" key="2">
    <source>
        <dbReference type="SAM" id="MobiDB-lite"/>
    </source>
</evidence>
<dbReference type="GeneID" id="2911760"/>
<gene>
    <name evidence="5" type="ORF">B0I71DRAFT_135595</name>
    <name evidence="4" type="ORF">YALI1_E23223g</name>
</gene>
<dbReference type="Proteomes" id="UP000256601">
    <property type="component" value="Unassembled WGS sequence"/>
</dbReference>
<accession>A0A1D8NJ41</accession>
<feature type="region of interest" description="Disordered" evidence="2">
    <location>
        <begin position="152"/>
        <end position="201"/>
    </location>
</feature>
<dbReference type="GO" id="GO:0000995">
    <property type="term" value="F:RNA polymerase III general transcription initiation factor activity"/>
    <property type="evidence" value="ECO:0007669"/>
    <property type="project" value="InterPro"/>
</dbReference>
<dbReference type="RefSeq" id="XP_504143.1">
    <property type="nucleotide sequence ID" value="XM_504143.1"/>
</dbReference>
<name>A0A1D8NJ41_YARLL</name>
<protein>
    <recommendedName>
        <fullName evidence="3">Myb-like domain-containing protein</fullName>
    </recommendedName>
</protein>
<feature type="region of interest" description="Disordered" evidence="2">
    <location>
        <begin position="216"/>
        <end position="250"/>
    </location>
</feature>
<dbReference type="GO" id="GO:0001156">
    <property type="term" value="F:TFIIIC-class transcription factor complex binding"/>
    <property type="evidence" value="ECO:0007669"/>
    <property type="project" value="TreeGrafter"/>
</dbReference>
<dbReference type="SUPFAM" id="SSF46689">
    <property type="entry name" value="Homeodomain-like"/>
    <property type="match status" value="1"/>
</dbReference>
<dbReference type="eggNOG" id="KOG2009">
    <property type="taxonomic scope" value="Eukaryota"/>
</dbReference>
<feature type="domain" description="Myb-like" evidence="3">
    <location>
        <begin position="487"/>
        <end position="535"/>
    </location>
</feature>
<dbReference type="EMBL" id="CP017557">
    <property type="protein sequence ID" value="AOW05650.1"/>
    <property type="molecule type" value="Genomic_DNA"/>
</dbReference>
<dbReference type="GO" id="GO:0000126">
    <property type="term" value="C:transcription factor TFIIIB complex"/>
    <property type="evidence" value="ECO:0007669"/>
    <property type="project" value="InterPro"/>
</dbReference>
<feature type="region of interest" description="Disordered" evidence="2">
    <location>
        <begin position="107"/>
        <end position="131"/>
    </location>
</feature>
<evidence type="ECO:0000256" key="1">
    <source>
        <dbReference type="SAM" id="Coils"/>
    </source>
</evidence>
<dbReference type="Proteomes" id="UP000182444">
    <property type="component" value="Chromosome 1E"/>
</dbReference>
<dbReference type="Pfam" id="PF15963">
    <property type="entry name" value="Myb_DNA-bind_7"/>
    <property type="match status" value="1"/>
</dbReference>
<feature type="compositionally biased region" description="Low complexity" evidence="2">
    <location>
        <begin position="152"/>
        <end position="166"/>
    </location>
</feature>
<dbReference type="InterPro" id="IPR039467">
    <property type="entry name" value="TFIIIB_B''_Myb"/>
</dbReference>
<evidence type="ECO:0000259" key="3">
    <source>
        <dbReference type="SMART" id="SM00717"/>
    </source>
</evidence>
<dbReference type="AlphaFoldDB" id="A0A1D8NJ41"/>
<dbReference type="VEuPathDB" id="FungiDB:YALI1_E23223g"/>
<dbReference type="GO" id="GO:0070898">
    <property type="term" value="P:RNA polymerase III preinitiation complex assembly"/>
    <property type="evidence" value="ECO:0007669"/>
    <property type="project" value="TreeGrafter"/>
</dbReference>
<feature type="compositionally biased region" description="Polar residues" evidence="2">
    <location>
        <begin position="121"/>
        <end position="131"/>
    </location>
</feature>
<dbReference type="KEGG" id="yli:2911760"/>
<evidence type="ECO:0000313" key="5">
    <source>
        <dbReference type="EMBL" id="RDW23666.1"/>
    </source>
</evidence>
<reference evidence="5 7" key="2">
    <citation type="submission" date="2018-07" db="EMBL/GenBank/DDBJ databases">
        <title>Draft Genome Assemblies for Five Robust Yarrowia lipolytica Strains Exhibiting High Lipid Production and Pentose Sugar Utilization and Sugar Alcohol Secretion from Undetoxified Lignocellulosic Biomass Hydrolysates.</title>
        <authorList>
            <consortium name="DOE Joint Genome Institute"/>
            <person name="Walker C."/>
            <person name="Ryu S."/>
            <person name="Na H."/>
            <person name="Zane M."/>
            <person name="LaButti K."/>
            <person name="Lipzen A."/>
            <person name="Haridas S."/>
            <person name="Barry K."/>
            <person name="Grigoriev I.V."/>
            <person name="Quarterman J."/>
            <person name="Slininger P."/>
            <person name="Dien B."/>
            <person name="Trinh C.T."/>
        </authorList>
    </citation>
    <scope>NUCLEOTIDE SEQUENCE [LARGE SCALE GENOMIC DNA]</scope>
    <source>
        <strain evidence="5 7">YB392</strain>
    </source>
</reference>
<dbReference type="Gene3D" id="1.10.10.60">
    <property type="entry name" value="Homeodomain-like"/>
    <property type="match status" value="1"/>
</dbReference>
<feature type="compositionally biased region" description="Basic and acidic residues" evidence="2">
    <location>
        <begin position="598"/>
        <end position="618"/>
    </location>
</feature>
<dbReference type="InterPro" id="IPR001005">
    <property type="entry name" value="SANT/Myb"/>
</dbReference>
<dbReference type="PANTHER" id="PTHR22929:SF0">
    <property type="entry name" value="TRANSCRIPTION FACTOR TFIIIB COMPONENT B'' HOMOLOG"/>
    <property type="match status" value="1"/>
</dbReference>
<dbReference type="SMART" id="SM00717">
    <property type="entry name" value="SANT"/>
    <property type="match status" value="1"/>
</dbReference>
<feature type="region of interest" description="Disordered" evidence="2">
    <location>
        <begin position="598"/>
        <end position="644"/>
    </location>
</feature>
<dbReference type="PANTHER" id="PTHR22929">
    <property type="entry name" value="RNA POLYMERASE III TRANSCRIPTION INITIATION FACTOR B"/>
    <property type="match status" value="1"/>
</dbReference>
<dbReference type="InterPro" id="IPR009057">
    <property type="entry name" value="Homeodomain-like_sf"/>
</dbReference>